<protein>
    <recommendedName>
        <fullName evidence="4">Lipoprotein</fullName>
    </recommendedName>
</protein>
<feature type="signal peptide" evidence="1">
    <location>
        <begin position="1"/>
        <end position="20"/>
    </location>
</feature>
<sequence length="197" mass="19854">MSRVSTIVPVALLLSLMACSKTDPVDNEAVAPGDLLIGDASATGLAAPANAAMAEAVQQAALPTPSGGLAWSYRQQDNSALFGPPNSPAFSIQCQKPKEGEAQLIFVRYLPPTGGAQGTLSFTGNGKAASVPIAAVINPDGVGGQWRAAAPPNDSTRDIGETFGGPGSVEISITGTAPLVVPSSEEPRRVFAACLAG</sequence>
<comment type="caution">
    <text evidence="2">The sequence shown here is derived from an EMBL/GenBank/DDBJ whole genome shotgun (WGS) entry which is preliminary data.</text>
</comment>
<evidence type="ECO:0000313" key="3">
    <source>
        <dbReference type="Proteomes" id="UP001203410"/>
    </source>
</evidence>
<name>A0ABT0RVW6_9SPHN</name>
<dbReference type="Proteomes" id="UP001203410">
    <property type="component" value="Unassembled WGS sequence"/>
</dbReference>
<evidence type="ECO:0000256" key="1">
    <source>
        <dbReference type="SAM" id="SignalP"/>
    </source>
</evidence>
<reference evidence="2 3" key="1">
    <citation type="submission" date="2022-05" db="EMBL/GenBank/DDBJ databases">
        <authorList>
            <person name="Jo J.-H."/>
            <person name="Im W.-T."/>
        </authorList>
    </citation>
    <scope>NUCLEOTIDE SEQUENCE [LARGE SCALE GENOMIC DNA]</scope>
    <source>
        <strain evidence="2 3">NSE70-1</strain>
    </source>
</reference>
<proteinExistence type="predicted"/>
<gene>
    <name evidence="2" type="ORF">LZ496_10380</name>
</gene>
<keyword evidence="1" id="KW-0732">Signal</keyword>
<dbReference type="PROSITE" id="PS51257">
    <property type="entry name" value="PROKAR_LIPOPROTEIN"/>
    <property type="match status" value="1"/>
</dbReference>
<dbReference type="EMBL" id="JAMGBA010000002">
    <property type="protein sequence ID" value="MCL6699184.1"/>
    <property type="molecule type" value="Genomic_DNA"/>
</dbReference>
<feature type="chain" id="PRO_5046073940" description="Lipoprotein" evidence="1">
    <location>
        <begin position="21"/>
        <end position="197"/>
    </location>
</feature>
<accession>A0ABT0RVW6</accession>
<evidence type="ECO:0008006" key="4">
    <source>
        <dbReference type="Google" id="ProtNLM"/>
    </source>
</evidence>
<dbReference type="RefSeq" id="WP_249904597.1">
    <property type="nucleotide sequence ID" value="NZ_JAMGBA010000002.1"/>
</dbReference>
<organism evidence="2 3">
    <name type="scientific">Sphingomonas caseinilyticus</name>
    <dbReference type="NCBI Taxonomy" id="2908205"/>
    <lineage>
        <taxon>Bacteria</taxon>
        <taxon>Pseudomonadati</taxon>
        <taxon>Pseudomonadota</taxon>
        <taxon>Alphaproteobacteria</taxon>
        <taxon>Sphingomonadales</taxon>
        <taxon>Sphingomonadaceae</taxon>
        <taxon>Sphingomonas</taxon>
    </lineage>
</organism>
<keyword evidence="3" id="KW-1185">Reference proteome</keyword>
<evidence type="ECO:0000313" key="2">
    <source>
        <dbReference type="EMBL" id="MCL6699184.1"/>
    </source>
</evidence>